<sequence>MRRPAAPASPPANFVNRLEELVAAAYPGVLAVSPEPREVLRDLAGLCRRRGWALAA</sequence>
<protein>
    <submittedName>
        <fullName evidence="1">Uncharacterized protein</fullName>
    </submittedName>
</protein>
<proteinExistence type="predicted"/>
<organism evidence="1 2">
    <name type="scientific">Alienimonas californiensis</name>
    <dbReference type="NCBI Taxonomy" id="2527989"/>
    <lineage>
        <taxon>Bacteria</taxon>
        <taxon>Pseudomonadati</taxon>
        <taxon>Planctomycetota</taxon>
        <taxon>Planctomycetia</taxon>
        <taxon>Planctomycetales</taxon>
        <taxon>Planctomycetaceae</taxon>
        <taxon>Alienimonas</taxon>
    </lineage>
</organism>
<evidence type="ECO:0000313" key="1">
    <source>
        <dbReference type="EMBL" id="QDT16643.1"/>
    </source>
</evidence>
<dbReference type="AlphaFoldDB" id="A0A517PB73"/>
<evidence type="ECO:0000313" key="2">
    <source>
        <dbReference type="Proteomes" id="UP000318741"/>
    </source>
</evidence>
<dbReference type="RefSeq" id="WP_165700752.1">
    <property type="nucleotide sequence ID" value="NZ_CP036265.1"/>
</dbReference>
<reference evidence="1 2" key="1">
    <citation type="submission" date="2019-02" db="EMBL/GenBank/DDBJ databases">
        <title>Deep-cultivation of Planctomycetes and their phenomic and genomic characterization uncovers novel biology.</title>
        <authorList>
            <person name="Wiegand S."/>
            <person name="Jogler M."/>
            <person name="Boedeker C."/>
            <person name="Pinto D."/>
            <person name="Vollmers J."/>
            <person name="Rivas-Marin E."/>
            <person name="Kohn T."/>
            <person name="Peeters S.H."/>
            <person name="Heuer A."/>
            <person name="Rast P."/>
            <person name="Oberbeckmann S."/>
            <person name="Bunk B."/>
            <person name="Jeske O."/>
            <person name="Meyerdierks A."/>
            <person name="Storesund J.E."/>
            <person name="Kallscheuer N."/>
            <person name="Luecker S."/>
            <person name="Lage O.M."/>
            <person name="Pohl T."/>
            <person name="Merkel B.J."/>
            <person name="Hornburger P."/>
            <person name="Mueller R.-W."/>
            <person name="Bruemmer F."/>
            <person name="Labrenz M."/>
            <person name="Spormann A.M."/>
            <person name="Op den Camp H."/>
            <person name="Overmann J."/>
            <person name="Amann R."/>
            <person name="Jetten M.S.M."/>
            <person name="Mascher T."/>
            <person name="Medema M.H."/>
            <person name="Devos D.P."/>
            <person name="Kaster A.-K."/>
            <person name="Ovreas L."/>
            <person name="Rohde M."/>
            <person name="Galperin M.Y."/>
            <person name="Jogler C."/>
        </authorList>
    </citation>
    <scope>NUCLEOTIDE SEQUENCE [LARGE SCALE GENOMIC DNA]</scope>
    <source>
        <strain evidence="1 2">CA12</strain>
    </source>
</reference>
<dbReference type="KEGG" id="acaf:CA12_27490"/>
<gene>
    <name evidence="1" type="ORF">CA12_27490</name>
</gene>
<dbReference type="EMBL" id="CP036265">
    <property type="protein sequence ID" value="QDT16643.1"/>
    <property type="molecule type" value="Genomic_DNA"/>
</dbReference>
<keyword evidence="2" id="KW-1185">Reference proteome</keyword>
<name>A0A517PB73_9PLAN</name>
<dbReference type="Proteomes" id="UP000318741">
    <property type="component" value="Chromosome"/>
</dbReference>
<accession>A0A517PB73</accession>